<protein>
    <recommendedName>
        <fullName evidence="6">Mediator of RNA polymerase II transcription subunit 18</fullName>
    </recommendedName>
    <alternativeName>
        <fullName evidence="6">Mediator complex subunit 18</fullName>
    </alternativeName>
</protein>
<accession>A0ABM1EMV3</accession>
<evidence type="ECO:0000313" key="7">
    <source>
        <dbReference type="Proteomes" id="UP000695022"/>
    </source>
</evidence>
<evidence type="ECO:0000256" key="3">
    <source>
        <dbReference type="ARBA" id="ARBA00023015"/>
    </source>
</evidence>
<dbReference type="PANTHER" id="PTHR13321:SF2">
    <property type="entry name" value="MEDIATOR OF RNA POLYMERASE II TRANSCRIPTION SUBUNIT 18"/>
    <property type="match status" value="1"/>
</dbReference>
<evidence type="ECO:0000256" key="5">
    <source>
        <dbReference type="ARBA" id="ARBA00023242"/>
    </source>
</evidence>
<name>A0ABM1EMV3_PRICU</name>
<proteinExistence type="inferred from homology"/>
<evidence type="ECO:0000256" key="4">
    <source>
        <dbReference type="ARBA" id="ARBA00023163"/>
    </source>
</evidence>
<dbReference type="Pfam" id="PF09637">
    <property type="entry name" value="Med18"/>
    <property type="match status" value="1"/>
</dbReference>
<keyword evidence="3 6" id="KW-0805">Transcription regulation</keyword>
<keyword evidence="5 6" id="KW-0539">Nucleus</keyword>
<keyword evidence="7" id="KW-1185">Reference proteome</keyword>
<reference evidence="8 9" key="1">
    <citation type="submission" date="2025-05" db="UniProtKB">
        <authorList>
            <consortium name="RefSeq"/>
        </authorList>
    </citation>
    <scope>IDENTIFICATION</scope>
</reference>
<dbReference type="RefSeq" id="XP_014673525.1">
    <property type="nucleotide sequence ID" value="XM_014818039.1"/>
</dbReference>
<comment type="function">
    <text evidence="6">Component of the Mediator complex, a coactivator involved in the regulated transcription of nearly all RNA polymerase II-dependent genes. Mediator functions as a bridge to convey information from gene-specific regulatory proteins to the basal RNA polymerase II transcription machinery. Mediator is recruited to promoters by direct interactions with regulatory proteins and serves as a scaffold for the assembly of a functional preinitiation complex with RNA polymerase II and the general transcription factors.</text>
</comment>
<evidence type="ECO:0000256" key="6">
    <source>
        <dbReference type="RuleBase" id="RU364150"/>
    </source>
</evidence>
<sequence>MAESLSSVLPILPAKEYYLQGSIHDAAKDILLHRLRGLCDCTESEPESFHDHEMVYVIRGVGIGGVQQMPITVRASQSLEHPEEPWHLRYVGNPEASGTGVDRSKSAMVRTCIDVGTSDDLIIFLQELGFRLDFEYVTKGYMFRKGRMKVTVSKVFRVVQPGKTDSIEPMSLSCLVELSLTAPAGQDAVADDMKTFAEQLKPLVQLEKIDTRRLQSI</sequence>
<dbReference type="InterPro" id="IPR019095">
    <property type="entry name" value="Mediator_Med18"/>
</dbReference>
<comment type="subcellular location">
    <subcellularLocation>
        <location evidence="1 6">Nucleus</location>
    </subcellularLocation>
</comment>
<dbReference type="Gene3D" id="2.40.320.10">
    <property type="entry name" value="Hypothetical Protein Pfu-838710-001"/>
    <property type="match status" value="1"/>
</dbReference>
<comment type="similarity">
    <text evidence="2 6">Belongs to the Mediator complex subunit 18 family.</text>
</comment>
<evidence type="ECO:0000313" key="8">
    <source>
        <dbReference type="RefSeq" id="XP_014673524.1"/>
    </source>
</evidence>
<keyword evidence="4 6" id="KW-0804">Transcription</keyword>
<keyword evidence="6" id="KW-0010">Activator</keyword>
<gene>
    <name evidence="8 9" type="primary">LOC106813811</name>
    <name evidence="6" type="synonym">MED18</name>
</gene>
<dbReference type="PANTHER" id="PTHR13321">
    <property type="entry name" value="MEDIATOR OF RNA POLYMERASE II TRANSCRIPTION, SUBUNIT 18"/>
    <property type="match status" value="1"/>
</dbReference>
<dbReference type="GeneID" id="106813811"/>
<dbReference type="Proteomes" id="UP000695022">
    <property type="component" value="Unplaced"/>
</dbReference>
<organism evidence="7 8">
    <name type="scientific">Priapulus caudatus</name>
    <name type="common">Priapulid worm</name>
    <dbReference type="NCBI Taxonomy" id="37621"/>
    <lineage>
        <taxon>Eukaryota</taxon>
        <taxon>Metazoa</taxon>
        <taxon>Ecdysozoa</taxon>
        <taxon>Scalidophora</taxon>
        <taxon>Priapulida</taxon>
        <taxon>Priapulimorpha</taxon>
        <taxon>Priapulimorphida</taxon>
        <taxon>Priapulidae</taxon>
        <taxon>Priapulus</taxon>
    </lineage>
</organism>
<evidence type="ECO:0000313" key="9">
    <source>
        <dbReference type="RefSeq" id="XP_014673525.1"/>
    </source>
</evidence>
<comment type="subunit">
    <text evidence="6">Component of the Mediator complex.</text>
</comment>
<evidence type="ECO:0000256" key="1">
    <source>
        <dbReference type="ARBA" id="ARBA00004123"/>
    </source>
</evidence>
<dbReference type="RefSeq" id="XP_014673524.1">
    <property type="nucleotide sequence ID" value="XM_014818038.1"/>
</dbReference>
<evidence type="ECO:0000256" key="2">
    <source>
        <dbReference type="ARBA" id="ARBA00009814"/>
    </source>
</evidence>